<feature type="region of interest" description="Disordered" evidence="1">
    <location>
        <begin position="1"/>
        <end position="107"/>
    </location>
</feature>
<evidence type="ECO:0000256" key="1">
    <source>
        <dbReference type="SAM" id="MobiDB-lite"/>
    </source>
</evidence>
<proteinExistence type="predicted"/>
<accession>A0A4Z2E1C6</accession>
<comment type="caution">
    <text evidence="2">The sequence shown here is derived from an EMBL/GenBank/DDBJ whole genome shotgun (WGS) entry which is preliminary data.</text>
</comment>
<dbReference type="Proteomes" id="UP000314294">
    <property type="component" value="Unassembled WGS sequence"/>
</dbReference>
<organism evidence="2 3">
    <name type="scientific">Liparis tanakae</name>
    <name type="common">Tanaka's snailfish</name>
    <dbReference type="NCBI Taxonomy" id="230148"/>
    <lineage>
        <taxon>Eukaryota</taxon>
        <taxon>Metazoa</taxon>
        <taxon>Chordata</taxon>
        <taxon>Craniata</taxon>
        <taxon>Vertebrata</taxon>
        <taxon>Euteleostomi</taxon>
        <taxon>Actinopterygii</taxon>
        <taxon>Neopterygii</taxon>
        <taxon>Teleostei</taxon>
        <taxon>Neoteleostei</taxon>
        <taxon>Acanthomorphata</taxon>
        <taxon>Eupercaria</taxon>
        <taxon>Perciformes</taxon>
        <taxon>Cottioidei</taxon>
        <taxon>Cottales</taxon>
        <taxon>Liparidae</taxon>
        <taxon>Liparis</taxon>
    </lineage>
</organism>
<evidence type="ECO:0000313" key="3">
    <source>
        <dbReference type="Proteomes" id="UP000314294"/>
    </source>
</evidence>
<dbReference type="EMBL" id="SRLO01023240">
    <property type="protein sequence ID" value="TNN22290.1"/>
    <property type="molecule type" value="Genomic_DNA"/>
</dbReference>
<gene>
    <name evidence="2" type="ORF">EYF80_067596</name>
</gene>
<name>A0A4Z2E1C6_9TELE</name>
<keyword evidence="3" id="KW-1185">Reference proteome</keyword>
<dbReference type="AlphaFoldDB" id="A0A4Z2E1C6"/>
<feature type="compositionally biased region" description="Basic and acidic residues" evidence="1">
    <location>
        <begin position="27"/>
        <end position="75"/>
    </location>
</feature>
<dbReference type="OrthoDB" id="8964250at2759"/>
<evidence type="ECO:0000313" key="2">
    <source>
        <dbReference type="EMBL" id="TNN22290.1"/>
    </source>
</evidence>
<protein>
    <submittedName>
        <fullName evidence="2">Uncharacterized protein</fullName>
    </submittedName>
</protein>
<reference evidence="2 3" key="1">
    <citation type="submission" date="2019-03" db="EMBL/GenBank/DDBJ databases">
        <title>First draft genome of Liparis tanakae, snailfish: a comprehensive survey of snailfish specific genes.</title>
        <authorList>
            <person name="Kim W."/>
            <person name="Song I."/>
            <person name="Jeong J.-H."/>
            <person name="Kim D."/>
            <person name="Kim S."/>
            <person name="Ryu S."/>
            <person name="Song J.Y."/>
            <person name="Lee S.K."/>
        </authorList>
    </citation>
    <scope>NUCLEOTIDE SEQUENCE [LARGE SCALE GENOMIC DNA]</scope>
    <source>
        <tissue evidence="2">Muscle</tissue>
    </source>
</reference>
<sequence length="107" mass="12033">MKNSDEEEAGWPSPAAPRCCGADGQEEDKRRTRGGKEEDRRRTRGGQEEDRRRTGGRQEEDRRRTRGGQEEDRRRTGGGCDVTDFTVKDPEATPSFMDLDSGLGETT</sequence>